<feature type="region of interest" description="Disordered" evidence="6">
    <location>
        <begin position="37"/>
        <end position="61"/>
    </location>
</feature>
<feature type="transmembrane region" description="Helical" evidence="7">
    <location>
        <begin position="240"/>
        <end position="258"/>
    </location>
</feature>
<feature type="domain" description="Phosphatidic acid phosphatase type 2/haloperoxidase" evidence="8">
    <location>
        <begin position="167"/>
        <end position="316"/>
    </location>
</feature>
<dbReference type="InterPro" id="IPR043216">
    <property type="entry name" value="PAP-like"/>
</dbReference>
<name>A0A0F7SKI7_PHARH</name>
<dbReference type="EMBL" id="LN483249">
    <property type="protein sequence ID" value="CDZ97929.1"/>
    <property type="molecule type" value="Genomic_DNA"/>
</dbReference>
<feature type="transmembrane region" description="Helical" evidence="7">
    <location>
        <begin position="270"/>
        <end position="292"/>
    </location>
</feature>
<feature type="compositionally biased region" description="Polar residues" evidence="6">
    <location>
        <begin position="37"/>
        <end position="47"/>
    </location>
</feature>
<dbReference type="PANTHER" id="PTHR10165:SF84">
    <property type="entry name" value="PHOSPHATIDIC ACID PHOSPHATASE BETA"/>
    <property type="match status" value="1"/>
</dbReference>
<organism evidence="9">
    <name type="scientific">Phaffia rhodozyma</name>
    <name type="common">Yeast</name>
    <name type="synonym">Xanthophyllomyces dendrorhous</name>
    <dbReference type="NCBI Taxonomy" id="264483"/>
    <lineage>
        <taxon>Eukaryota</taxon>
        <taxon>Fungi</taxon>
        <taxon>Dikarya</taxon>
        <taxon>Basidiomycota</taxon>
        <taxon>Agaricomycotina</taxon>
        <taxon>Tremellomycetes</taxon>
        <taxon>Cystofilobasidiales</taxon>
        <taxon>Mrakiaceae</taxon>
        <taxon>Phaffia</taxon>
    </lineage>
</organism>
<evidence type="ECO:0000256" key="2">
    <source>
        <dbReference type="ARBA" id="ARBA00008816"/>
    </source>
</evidence>
<feature type="transmembrane region" description="Helical" evidence="7">
    <location>
        <begin position="80"/>
        <end position="99"/>
    </location>
</feature>
<keyword evidence="5 7" id="KW-0472">Membrane</keyword>
<feature type="transmembrane region" description="Helical" evidence="7">
    <location>
        <begin position="164"/>
        <end position="187"/>
    </location>
</feature>
<comment type="similarity">
    <text evidence="2">Belongs to the PA-phosphatase related phosphoesterase family.</text>
</comment>
<feature type="transmembrane region" description="Helical" evidence="7">
    <location>
        <begin position="298"/>
        <end position="324"/>
    </location>
</feature>
<dbReference type="CDD" id="cd03390">
    <property type="entry name" value="PAP2_containing_1_like"/>
    <property type="match status" value="1"/>
</dbReference>
<sequence>MLNHHHQSETIPAVALPTTANLNNGATVDGVHTQQPQEYPARQSTHQTLREGTYVGEPSTKGLGGLGGHEKMTFGKWIRIWGIDLLTMAAMGAVGLGVYEARPAPSRSFPIYFTDGQIVYPQFAYPLRHEIVPIWLAALLAFIVPFLFFAIFQIRRRSFWDLTATTMGLLQSLITAAVFQVFLKWLIGGLRPHFLAVCKPNITPELATSGTGFGGIMFDRSVCTGSDDEINDALESFPSGHSTAAGAGFVYLALYFNAQLKVFADYHPAFWKQIVFFAPLLGACLIAGSLTIDEYHNYYDVLAGLFIGTCTAFASFRMVFAAILDFRFNHLLLPRTESLFFRKVAAGTTTRFSYPLGTTGSTLGSNEKPLRSRFGVDAPFSREAGWAPGVPVEGAPGDALPSTNF</sequence>
<keyword evidence="4 7" id="KW-1133">Transmembrane helix</keyword>
<dbReference type="Gene3D" id="1.20.144.10">
    <property type="entry name" value="Phosphatidic acid phosphatase type 2/haloperoxidase"/>
    <property type="match status" value="1"/>
</dbReference>
<proteinExistence type="inferred from homology"/>
<dbReference type="InterPro" id="IPR000326">
    <property type="entry name" value="PAP2/HPO"/>
</dbReference>
<evidence type="ECO:0000259" key="8">
    <source>
        <dbReference type="SMART" id="SM00014"/>
    </source>
</evidence>
<accession>A0A0F7SKI7</accession>
<reference evidence="9" key="1">
    <citation type="submission" date="2014-08" db="EMBL/GenBank/DDBJ databases">
        <authorList>
            <person name="Sharma Rahul"/>
            <person name="Thines Marco"/>
        </authorList>
    </citation>
    <scope>NUCLEOTIDE SEQUENCE</scope>
</reference>
<dbReference type="GO" id="GO:0016020">
    <property type="term" value="C:membrane"/>
    <property type="evidence" value="ECO:0007669"/>
    <property type="project" value="UniProtKB-SubCell"/>
</dbReference>
<dbReference type="InterPro" id="IPR036938">
    <property type="entry name" value="PAP2/HPO_sf"/>
</dbReference>
<keyword evidence="3 7" id="KW-0812">Transmembrane</keyword>
<comment type="subcellular location">
    <subcellularLocation>
        <location evidence="1">Membrane</location>
        <topology evidence="1">Multi-pass membrane protein</topology>
    </subcellularLocation>
</comment>
<evidence type="ECO:0000256" key="6">
    <source>
        <dbReference type="SAM" id="MobiDB-lite"/>
    </source>
</evidence>
<dbReference type="AlphaFoldDB" id="A0A0F7SKI7"/>
<feature type="transmembrane region" description="Helical" evidence="7">
    <location>
        <begin position="131"/>
        <end position="152"/>
    </location>
</feature>
<dbReference type="GO" id="GO:0008195">
    <property type="term" value="F:phosphatidate phosphatase activity"/>
    <property type="evidence" value="ECO:0007669"/>
    <property type="project" value="TreeGrafter"/>
</dbReference>
<evidence type="ECO:0000313" key="9">
    <source>
        <dbReference type="EMBL" id="CDZ97929.1"/>
    </source>
</evidence>
<dbReference type="GO" id="GO:0006644">
    <property type="term" value="P:phospholipid metabolic process"/>
    <property type="evidence" value="ECO:0007669"/>
    <property type="project" value="InterPro"/>
</dbReference>
<dbReference type="Pfam" id="PF01569">
    <property type="entry name" value="PAP2"/>
    <property type="match status" value="1"/>
</dbReference>
<dbReference type="PANTHER" id="PTHR10165">
    <property type="entry name" value="LIPID PHOSPHATE PHOSPHATASE"/>
    <property type="match status" value="1"/>
</dbReference>
<dbReference type="GO" id="GO:0046839">
    <property type="term" value="P:phospholipid dephosphorylation"/>
    <property type="evidence" value="ECO:0007669"/>
    <property type="project" value="TreeGrafter"/>
</dbReference>
<protein>
    <submittedName>
        <fullName evidence="9">Lipid phosphate phosphatase and related enzymes of the PAP2 family</fullName>
    </submittedName>
</protein>
<dbReference type="SUPFAM" id="SSF48317">
    <property type="entry name" value="Acid phosphatase/Vanadium-dependent haloperoxidase"/>
    <property type="match status" value="1"/>
</dbReference>
<evidence type="ECO:0000256" key="4">
    <source>
        <dbReference type="ARBA" id="ARBA00022989"/>
    </source>
</evidence>
<evidence type="ECO:0000256" key="7">
    <source>
        <dbReference type="SAM" id="Phobius"/>
    </source>
</evidence>
<evidence type="ECO:0000256" key="3">
    <source>
        <dbReference type="ARBA" id="ARBA00022692"/>
    </source>
</evidence>
<dbReference type="SMART" id="SM00014">
    <property type="entry name" value="acidPPc"/>
    <property type="match status" value="1"/>
</dbReference>
<evidence type="ECO:0000256" key="1">
    <source>
        <dbReference type="ARBA" id="ARBA00004141"/>
    </source>
</evidence>
<evidence type="ECO:0000256" key="5">
    <source>
        <dbReference type="ARBA" id="ARBA00023136"/>
    </source>
</evidence>